<comment type="function">
    <text evidence="2">Responsible for synthesis of pseudouridine from uracil.</text>
</comment>
<dbReference type="KEGG" id="dez:DKM44_04205"/>
<feature type="domain" description="Pseudouridine synthase RsuA/RluA-like" evidence="4">
    <location>
        <begin position="112"/>
        <end position="262"/>
    </location>
</feature>
<dbReference type="GO" id="GO:0000455">
    <property type="term" value="P:enzyme-directed rRNA pseudouridine synthesis"/>
    <property type="evidence" value="ECO:0007669"/>
    <property type="project" value="TreeGrafter"/>
</dbReference>
<dbReference type="InterPro" id="IPR006224">
    <property type="entry name" value="PsdUridine_synth_RluA-like_CS"/>
</dbReference>
<evidence type="ECO:0000313" key="6">
    <source>
        <dbReference type="Proteomes" id="UP000245368"/>
    </source>
</evidence>
<name>A0A2Z3JEX4_9DEIO</name>
<dbReference type="NCBIfam" id="TIGR00005">
    <property type="entry name" value="rluA_subfam"/>
    <property type="match status" value="1"/>
</dbReference>
<sequence length="331" mass="36398">MSVLFRLESACVREDGRRKEGGVLNGGYCYREQLNRRAEGQRVLDYLSARYPHSPREAWQARLERGEVRLGDEVAGGHEVLRAGQWLSWQRPPWQEAEVPLHFGLVHEDRALIAVDKPSGLPTMPGGGFLQHTLLHLVRAEFPQASPLHRLGRGTSGLVLFARTPETASHLSRAWREQRVDKRYRALSRGQAAHGEYNIHAGIGPVAHPRLGEVHAATPAGKPSRSLARVLERRQSPSPGSTLFEVDIFTGRPHQIRIHLASIGHPLLGDPLYGPGGRPLPDLPGLPGDGGYWLHAQRLRFEHPLTGQALTLRAPPPPLLQVGGAPNDSGA</sequence>
<dbReference type="PANTHER" id="PTHR21600:SF88">
    <property type="entry name" value="RNA PSEUDOURIDINE SYNTHASE 5"/>
    <property type="match status" value="1"/>
</dbReference>
<dbReference type="GO" id="GO:0140098">
    <property type="term" value="F:catalytic activity, acting on RNA"/>
    <property type="evidence" value="ECO:0007669"/>
    <property type="project" value="UniProtKB-ARBA"/>
</dbReference>
<dbReference type="InterPro" id="IPR006225">
    <property type="entry name" value="PsdUridine_synth_RluC/D"/>
</dbReference>
<dbReference type="OrthoDB" id="128480at2"/>
<gene>
    <name evidence="5" type="ORF">DKM44_04205</name>
</gene>
<dbReference type="InterPro" id="IPR050188">
    <property type="entry name" value="RluA_PseudoU_synthase"/>
</dbReference>
<reference evidence="5 6" key="1">
    <citation type="submission" date="2018-05" db="EMBL/GenBank/DDBJ databases">
        <title>Complete Genome Sequence of Deinococcus sp. strain 17bor-2.</title>
        <authorList>
            <person name="Srinivasan S."/>
        </authorList>
    </citation>
    <scope>NUCLEOTIDE SEQUENCE [LARGE SCALE GENOMIC DNA]</scope>
    <source>
        <strain evidence="5 6">17bor-2</strain>
    </source>
</reference>
<dbReference type="SUPFAM" id="SSF55120">
    <property type="entry name" value="Pseudouridine synthase"/>
    <property type="match status" value="1"/>
</dbReference>
<dbReference type="Proteomes" id="UP000245368">
    <property type="component" value="Chromosome"/>
</dbReference>
<evidence type="ECO:0000256" key="2">
    <source>
        <dbReference type="RuleBase" id="RU362028"/>
    </source>
</evidence>
<comment type="catalytic activity">
    <reaction evidence="2">
        <text>a uridine in RNA = a pseudouridine in RNA</text>
        <dbReference type="Rhea" id="RHEA:48348"/>
        <dbReference type="Rhea" id="RHEA-COMP:12068"/>
        <dbReference type="Rhea" id="RHEA-COMP:12069"/>
        <dbReference type="ChEBI" id="CHEBI:65314"/>
        <dbReference type="ChEBI" id="CHEBI:65315"/>
    </reaction>
</comment>
<feature type="region of interest" description="Disordered" evidence="3">
    <location>
        <begin position="312"/>
        <end position="331"/>
    </location>
</feature>
<organism evidence="5 6">
    <name type="scientific">Deinococcus irradiatisoli</name>
    <dbReference type="NCBI Taxonomy" id="2202254"/>
    <lineage>
        <taxon>Bacteria</taxon>
        <taxon>Thermotogati</taxon>
        <taxon>Deinococcota</taxon>
        <taxon>Deinococci</taxon>
        <taxon>Deinococcales</taxon>
        <taxon>Deinococcaceae</taxon>
        <taxon>Deinococcus</taxon>
    </lineage>
</organism>
<evidence type="ECO:0000313" key="5">
    <source>
        <dbReference type="EMBL" id="AWN22536.1"/>
    </source>
</evidence>
<dbReference type="AlphaFoldDB" id="A0A2Z3JEX4"/>
<dbReference type="Gene3D" id="3.30.2350.10">
    <property type="entry name" value="Pseudouridine synthase"/>
    <property type="match status" value="1"/>
</dbReference>
<dbReference type="PROSITE" id="PS01129">
    <property type="entry name" value="PSI_RLU"/>
    <property type="match status" value="1"/>
</dbReference>
<dbReference type="GO" id="GO:0009982">
    <property type="term" value="F:pseudouridine synthase activity"/>
    <property type="evidence" value="ECO:0007669"/>
    <property type="project" value="InterPro"/>
</dbReference>
<dbReference type="CDD" id="cd02869">
    <property type="entry name" value="PseudoU_synth_RluA_like"/>
    <property type="match status" value="1"/>
</dbReference>
<evidence type="ECO:0000259" key="4">
    <source>
        <dbReference type="Pfam" id="PF00849"/>
    </source>
</evidence>
<dbReference type="InterPro" id="IPR006145">
    <property type="entry name" value="PsdUridine_synth_RsuA/RluA"/>
</dbReference>
<keyword evidence="2" id="KW-0413">Isomerase</keyword>
<dbReference type="EC" id="5.4.99.-" evidence="2"/>
<evidence type="ECO:0000256" key="3">
    <source>
        <dbReference type="SAM" id="MobiDB-lite"/>
    </source>
</evidence>
<dbReference type="GO" id="GO:0003723">
    <property type="term" value="F:RNA binding"/>
    <property type="evidence" value="ECO:0007669"/>
    <property type="project" value="InterPro"/>
</dbReference>
<protein>
    <recommendedName>
        <fullName evidence="2">Pseudouridine synthase</fullName>
        <ecNumber evidence="2">5.4.99.-</ecNumber>
    </recommendedName>
</protein>
<evidence type="ECO:0000256" key="1">
    <source>
        <dbReference type="ARBA" id="ARBA00010876"/>
    </source>
</evidence>
<accession>A0A2Z3JEX4</accession>
<dbReference type="EMBL" id="CP029494">
    <property type="protein sequence ID" value="AWN22536.1"/>
    <property type="molecule type" value="Genomic_DNA"/>
</dbReference>
<proteinExistence type="inferred from homology"/>
<comment type="similarity">
    <text evidence="1 2">Belongs to the pseudouridine synthase RluA family.</text>
</comment>
<dbReference type="InterPro" id="IPR020103">
    <property type="entry name" value="PsdUridine_synth_cat_dom_sf"/>
</dbReference>
<keyword evidence="6" id="KW-1185">Reference proteome</keyword>
<dbReference type="PANTHER" id="PTHR21600">
    <property type="entry name" value="MITOCHONDRIAL RNA PSEUDOURIDINE SYNTHASE"/>
    <property type="match status" value="1"/>
</dbReference>
<dbReference type="Pfam" id="PF00849">
    <property type="entry name" value="PseudoU_synth_2"/>
    <property type="match status" value="1"/>
</dbReference>